<dbReference type="SUPFAM" id="SSF53850">
    <property type="entry name" value="Periplasmic binding protein-like II"/>
    <property type="match status" value="1"/>
</dbReference>
<evidence type="ECO:0008006" key="5">
    <source>
        <dbReference type="Google" id="ProtNLM"/>
    </source>
</evidence>
<evidence type="ECO:0000313" key="3">
    <source>
        <dbReference type="EMBL" id="OWT63846.1"/>
    </source>
</evidence>
<dbReference type="AlphaFoldDB" id="A0A225MRH0"/>
<dbReference type="Gene3D" id="3.40.190.150">
    <property type="entry name" value="Bordetella uptake gene, domain 1"/>
    <property type="match status" value="1"/>
</dbReference>
<evidence type="ECO:0000313" key="4">
    <source>
        <dbReference type="Proteomes" id="UP000214603"/>
    </source>
</evidence>
<dbReference type="InterPro" id="IPR042100">
    <property type="entry name" value="Bug_dom1"/>
</dbReference>
<dbReference type="PANTHER" id="PTHR42928">
    <property type="entry name" value="TRICARBOXYLATE-BINDING PROTEIN"/>
    <property type="match status" value="1"/>
</dbReference>
<dbReference type="Gene3D" id="3.40.190.10">
    <property type="entry name" value="Periplasmic binding protein-like II"/>
    <property type="match status" value="1"/>
</dbReference>
<proteinExistence type="inferred from homology"/>
<keyword evidence="2" id="KW-0732">Signal</keyword>
<keyword evidence="4" id="KW-1185">Reference proteome</keyword>
<dbReference type="Pfam" id="PF03401">
    <property type="entry name" value="TctC"/>
    <property type="match status" value="1"/>
</dbReference>
<protein>
    <recommendedName>
        <fullName evidence="5">LacI family transcriptional regulator</fullName>
    </recommendedName>
</protein>
<organism evidence="3 4">
    <name type="scientific">Candidimonas nitroreducens</name>
    <dbReference type="NCBI Taxonomy" id="683354"/>
    <lineage>
        <taxon>Bacteria</taxon>
        <taxon>Pseudomonadati</taxon>
        <taxon>Pseudomonadota</taxon>
        <taxon>Betaproteobacteria</taxon>
        <taxon>Burkholderiales</taxon>
        <taxon>Alcaligenaceae</taxon>
        <taxon>Candidimonas</taxon>
    </lineage>
</organism>
<comment type="caution">
    <text evidence="3">The sequence shown here is derived from an EMBL/GenBank/DDBJ whole genome shotgun (WGS) entry which is preliminary data.</text>
</comment>
<dbReference type="PIRSF" id="PIRSF017082">
    <property type="entry name" value="YflP"/>
    <property type="match status" value="1"/>
</dbReference>
<feature type="chain" id="PRO_5012759229" description="LacI family transcriptional regulator" evidence="2">
    <location>
        <begin position="23"/>
        <end position="322"/>
    </location>
</feature>
<comment type="similarity">
    <text evidence="1">Belongs to the UPF0065 (bug) family.</text>
</comment>
<evidence type="ECO:0000256" key="1">
    <source>
        <dbReference type="ARBA" id="ARBA00006987"/>
    </source>
</evidence>
<gene>
    <name evidence="3" type="ORF">CEY11_05940</name>
</gene>
<dbReference type="InterPro" id="IPR005064">
    <property type="entry name" value="BUG"/>
</dbReference>
<dbReference type="RefSeq" id="WP_088602425.1">
    <property type="nucleotide sequence ID" value="NZ_NJIH01000003.1"/>
</dbReference>
<dbReference type="OrthoDB" id="8678477at2"/>
<reference evidence="4" key="1">
    <citation type="submission" date="2017-06" db="EMBL/GenBank/DDBJ databases">
        <title>Herbaspirillum phytohormonus sp. nov., isolated from the root nodule of Robinia pseudoacacia in lead-zinc mine.</title>
        <authorList>
            <person name="Fan M."/>
            <person name="Lin Y."/>
        </authorList>
    </citation>
    <scope>NUCLEOTIDE SEQUENCE [LARGE SCALE GENOMIC DNA]</scope>
    <source>
        <strain evidence="4">SC-089</strain>
    </source>
</reference>
<feature type="signal peptide" evidence="2">
    <location>
        <begin position="1"/>
        <end position="22"/>
    </location>
</feature>
<name>A0A225MRH0_9BURK</name>
<dbReference type="CDD" id="cd13578">
    <property type="entry name" value="PBP2_Bug27"/>
    <property type="match status" value="1"/>
</dbReference>
<dbReference type="EMBL" id="NJIH01000003">
    <property type="protein sequence ID" value="OWT63846.1"/>
    <property type="molecule type" value="Genomic_DNA"/>
</dbReference>
<sequence>MRYLRAVSAAAILAWASFPAAAAPSYPSRPITIVIGFPPGGAIDTIARVMAPYMSQSMGQPIVIENKPGAGGAIGAADVARARPDGYTVFMGTMGNFSIAPSLISNLPYNPQKQFAPVTLVAASGFVLYVNPKLPVANVKELIAYGKAHPGHLNFSSSGNGGLPHMAGEMFNSATGLKMTHVPYKGSSPSISGLVAGQVQLTFEAPAIGIPFVKSGKLRALATTGTKPLPALPDVPTVEQTVPGFVISNWFGMAVPKGTPPAVVNRIQQEVNKAVHQPAAVAKFEALGVEPVGNSPAEFGKYMQDETQRWAAVIKKAGITMQ</sequence>
<dbReference type="PANTHER" id="PTHR42928:SF5">
    <property type="entry name" value="BLR1237 PROTEIN"/>
    <property type="match status" value="1"/>
</dbReference>
<dbReference type="Proteomes" id="UP000214603">
    <property type="component" value="Unassembled WGS sequence"/>
</dbReference>
<accession>A0A225MRH0</accession>
<evidence type="ECO:0000256" key="2">
    <source>
        <dbReference type="SAM" id="SignalP"/>
    </source>
</evidence>